<evidence type="ECO:0000313" key="5">
    <source>
        <dbReference type="EMBL" id="MBJ6362260.1"/>
    </source>
</evidence>
<evidence type="ECO:0000259" key="4">
    <source>
        <dbReference type="Pfam" id="PF03358"/>
    </source>
</evidence>
<dbReference type="GO" id="GO:0052873">
    <property type="term" value="F:FMN reductase (NADPH) activity"/>
    <property type="evidence" value="ECO:0007669"/>
    <property type="project" value="UniProtKB-EC"/>
</dbReference>
<keyword evidence="1" id="KW-0285">Flavoprotein</keyword>
<dbReference type="RefSeq" id="WP_199019785.1">
    <property type="nucleotide sequence ID" value="NZ_JAELUP010000065.1"/>
</dbReference>
<dbReference type="EMBL" id="JAELUP010000065">
    <property type="protein sequence ID" value="MBJ6362260.1"/>
    <property type="molecule type" value="Genomic_DNA"/>
</dbReference>
<evidence type="ECO:0000313" key="6">
    <source>
        <dbReference type="Proteomes" id="UP000640274"/>
    </source>
</evidence>
<dbReference type="PANTHER" id="PTHR43408:SF1">
    <property type="entry name" value="FMN REDUCTASE (NADPH)"/>
    <property type="match status" value="1"/>
</dbReference>
<dbReference type="Proteomes" id="UP000640274">
    <property type="component" value="Unassembled WGS sequence"/>
</dbReference>
<protein>
    <submittedName>
        <fullName evidence="5">NADPH-dependent FMN reductase</fullName>
        <ecNumber evidence="5">1.5.1.38</ecNumber>
    </submittedName>
</protein>
<dbReference type="AlphaFoldDB" id="A0A934MLJ3"/>
<evidence type="ECO:0000256" key="2">
    <source>
        <dbReference type="ARBA" id="ARBA00022643"/>
    </source>
</evidence>
<evidence type="ECO:0000256" key="3">
    <source>
        <dbReference type="ARBA" id="ARBA00023002"/>
    </source>
</evidence>
<dbReference type="InterPro" id="IPR005025">
    <property type="entry name" value="FMN_Rdtase-like_dom"/>
</dbReference>
<proteinExistence type="predicted"/>
<keyword evidence="6" id="KW-1185">Reference proteome</keyword>
<dbReference type="InterPro" id="IPR020048">
    <property type="entry name" value="NADPH-dep_FMN_reduc_SsuE"/>
</dbReference>
<organism evidence="5 6">
    <name type="scientific">Paenibacillus roseus</name>
    <dbReference type="NCBI Taxonomy" id="2798579"/>
    <lineage>
        <taxon>Bacteria</taxon>
        <taxon>Bacillati</taxon>
        <taxon>Bacillota</taxon>
        <taxon>Bacilli</taxon>
        <taxon>Bacillales</taxon>
        <taxon>Paenibacillaceae</taxon>
        <taxon>Paenibacillus</taxon>
    </lineage>
</organism>
<gene>
    <name evidence="5" type="primary">ssuE</name>
    <name evidence="5" type="ORF">JFN88_13370</name>
</gene>
<dbReference type="SUPFAM" id="SSF52218">
    <property type="entry name" value="Flavoproteins"/>
    <property type="match status" value="1"/>
</dbReference>
<evidence type="ECO:0000256" key="1">
    <source>
        <dbReference type="ARBA" id="ARBA00022630"/>
    </source>
</evidence>
<name>A0A934MLJ3_9BACL</name>
<keyword evidence="2" id="KW-0288">FMN</keyword>
<feature type="domain" description="NADPH-dependent FMN reductase-like" evidence="4">
    <location>
        <begin position="3"/>
        <end position="143"/>
    </location>
</feature>
<dbReference type="InterPro" id="IPR051814">
    <property type="entry name" value="NAD(P)H-dep_FMN_reductase"/>
</dbReference>
<comment type="caution">
    <text evidence="5">The sequence shown here is derived from an EMBL/GenBank/DDBJ whole genome shotgun (WGS) entry which is preliminary data.</text>
</comment>
<dbReference type="PANTHER" id="PTHR43408">
    <property type="entry name" value="FMN REDUCTASE (NADPH)"/>
    <property type="match status" value="1"/>
</dbReference>
<dbReference type="GO" id="GO:0046306">
    <property type="term" value="P:alkanesulfonate catabolic process"/>
    <property type="evidence" value="ECO:0007669"/>
    <property type="project" value="InterPro"/>
</dbReference>
<dbReference type="Gene3D" id="3.40.50.360">
    <property type="match status" value="1"/>
</dbReference>
<accession>A0A934MLJ3</accession>
<dbReference type="NCBIfam" id="TIGR03567">
    <property type="entry name" value="FMN_reduc_SsuE"/>
    <property type="match status" value="1"/>
</dbReference>
<dbReference type="Pfam" id="PF03358">
    <property type="entry name" value="FMN_red"/>
    <property type="match status" value="1"/>
</dbReference>
<keyword evidence="3 5" id="KW-0560">Oxidoreductase</keyword>
<sequence>MAKIVVITGSPSRNSRLFGIVDYAIQALEQKGFEVSAIHATDLPAEDLLFARFDSPAVQQAVQEISSADAVIVASPVYKAAYTGLLKTLLDLLPQKGLTGKPVLPLFIGGTIAHFLSIDYALKPVLSSLGARHLLTGVFAVDAQITRDEHGVAVLNEELRTRLDVSVDEFEEIVRLVTSKTHDQQTSAI</sequence>
<reference evidence="5" key="1">
    <citation type="submission" date="2020-12" db="EMBL/GenBank/DDBJ databases">
        <authorList>
            <person name="Huq M.A."/>
        </authorList>
    </citation>
    <scope>NUCLEOTIDE SEQUENCE</scope>
    <source>
        <strain evidence="5">MAHUQ-46</strain>
    </source>
</reference>
<dbReference type="EC" id="1.5.1.38" evidence="5"/>
<dbReference type="InterPro" id="IPR029039">
    <property type="entry name" value="Flavoprotein-like_sf"/>
</dbReference>